<protein>
    <submittedName>
        <fullName evidence="3">Uncharacterized protein</fullName>
    </submittedName>
</protein>
<evidence type="ECO:0000256" key="1">
    <source>
        <dbReference type="SAM" id="Coils"/>
    </source>
</evidence>
<keyword evidence="4" id="KW-1185">Reference proteome</keyword>
<feature type="coiled-coil region" evidence="1">
    <location>
        <begin position="4"/>
        <end position="31"/>
    </location>
</feature>
<sequence>MNQETYLNERVDELQKEIKKVQQEIKEMKASYLMRYVDQETSTKLQPNAPTSSIDPFPPGSNTGNETTTHLRFRVVFRARLATCESKNGLSGLVRSRSPSGNEVVAVVTAVEEMQWMVWWSLKAADAAARVGAGRIWCWNRSKSWTATYKT</sequence>
<feature type="region of interest" description="Disordered" evidence="2">
    <location>
        <begin position="42"/>
        <end position="68"/>
    </location>
</feature>
<accession>A0AA39SVY2</accession>
<evidence type="ECO:0000313" key="4">
    <source>
        <dbReference type="Proteomes" id="UP001168877"/>
    </source>
</evidence>
<proteinExistence type="predicted"/>
<dbReference type="Proteomes" id="UP001168877">
    <property type="component" value="Unassembled WGS sequence"/>
</dbReference>
<organism evidence="3 4">
    <name type="scientific">Acer saccharum</name>
    <name type="common">Sugar maple</name>
    <dbReference type="NCBI Taxonomy" id="4024"/>
    <lineage>
        <taxon>Eukaryota</taxon>
        <taxon>Viridiplantae</taxon>
        <taxon>Streptophyta</taxon>
        <taxon>Embryophyta</taxon>
        <taxon>Tracheophyta</taxon>
        <taxon>Spermatophyta</taxon>
        <taxon>Magnoliopsida</taxon>
        <taxon>eudicotyledons</taxon>
        <taxon>Gunneridae</taxon>
        <taxon>Pentapetalae</taxon>
        <taxon>rosids</taxon>
        <taxon>malvids</taxon>
        <taxon>Sapindales</taxon>
        <taxon>Sapindaceae</taxon>
        <taxon>Hippocastanoideae</taxon>
        <taxon>Acereae</taxon>
        <taxon>Acer</taxon>
    </lineage>
</organism>
<gene>
    <name evidence="3" type="ORF">LWI29_033718</name>
</gene>
<dbReference type="AlphaFoldDB" id="A0AA39SVY2"/>
<evidence type="ECO:0000313" key="3">
    <source>
        <dbReference type="EMBL" id="KAK0598328.1"/>
    </source>
</evidence>
<name>A0AA39SVY2_ACESA</name>
<keyword evidence="1" id="KW-0175">Coiled coil</keyword>
<reference evidence="3" key="1">
    <citation type="journal article" date="2022" name="Plant J.">
        <title>Strategies of tolerance reflected in two North American maple genomes.</title>
        <authorList>
            <person name="McEvoy S.L."/>
            <person name="Sezen U.U."/>
            <person name="Trouern-Trend A."/>
            <person name="McMahon S.M."/>
            <person name="Schaberg P.G."/>
            <person name="Yang J."/>
            <person name="Wegrzyn J.L."/>
            <person name="Swenson N.G."/>
        </authorList>
    </citation>
    <scope>NUCLEOTIDE SEQUENCE</scope>
    <source>
        <strain evidence="3">NS2018</strain>
    </source>
</reference>
<dbReference type="EMBL" id="JAUESC010000004">
    <property type="protein sequence ID" value="KAK0598328.1"/>
    <property type="molecule type" value="Genomic_DNA"/>
</dbReference>
<evidence type="ECO:0000256" key="2">
    <source>
        <dbReference type="SAM" id="MobiDB-lite"/>
    </source>
</evidence>
<comment type="caution">
    <text evidence="3">The sequence shown here is derived from an EMBL/GenBank/DDBJ whole genome shotgun (WGS) entry which is preliminary data.</text>
</comment>
<reference evidence="3" key="2">
    <citation type="submission" date="2023-06" db="EMBL/GenBank/DDBJ databases">
        <authorList>
            <person name="Swenson N.G."/>
            <person name="Wegrzyn J.L."/>
            <person name="Mcevoy S.L."/>
        </authorList>
    </citation>
    <scope>NUCLEOTIDE SEQUENCE</scope>
    <source>
        <strain evidence="3">NS2018</strain>
        <tissue evidence="3">Leaf</tissue>
    </source>
</reference>